<accession>A0ABD2Y0Y0</accession>
<name>A0ABD2Y0Y0_9GENT</name>
<dbReference type="AlphaFoldDB" id="A0ABD2Y0Y0"/>
<proteinExistence type="predicted"/>
<sequence length="114" mass="13087">MKKSGDVVEEPFVLEVVLPTSDSSDEPFVLDILSFKIPMCILLLNYSFPKTFGVIMVDIEQGQIETDFEEWINQLFIRMTSTEGPSTASSFALIKKGALNNWMEKYLLIKREFR</sequence>
<keyword evidence="2" id="KW-1185">Reference proteome</keyword>
<dbReference type="Proteomes" id="UP001630127">
    <property type="component" value="Unassembled WGS sequence"/>
</dbReference>
<organism evidence="1 2">
    <name type="scientific">Cinchona calisaya</name>
    <dbReference type="NCBI Taxonomy" id="153742"/>
    <lineage>
        <taxon>Eukaryota</taxon>
        <taxon>Viridiplantae</taxon>
        <taxon>Streptophyta</taxon>
        <taxon>Embryophyta</taxon>
        <taxon>Tracheophyta</taxon>
        <taxon>Spermatophyta</taxon>
        <taxon>Magnoliopsida</taxon>
        <taxon>eudicotyledons</taxon>
        <taxon>Gunneridae</taxon>
        <taxon>Pentapetalae</taxon>
        <taxon>asterids</taxon>
        <taxon>lamiids</taxon>
        <taxon>Gentianales</taxon>
        <taxon>Rubiaceae</taxon>
        <taxon>Cinchonoideae</taxon>
        <taxon>Cinchoneae</taxon>
        <taxon>Cinchona</taxon>
    </lineage>
</organism>
<evidence type="ECO:0000313" key="1">
    <source>
        <dbReference type="EMBL" id="KAL3500079.1"/>
    </source>
</evidence>
<comment type="caution">
    <text evidence="1">The sequence shown here is derived from an EMBL/GenBank/DDBJ whole genome shotgun (WGS) entry which is preliminary data.</text>
</comment>
<protein>
    <submittedName>
        <fullName evidence="1">Uncharacterized protein</fullName>
    </submittedName>
</protein>
<reference evidence="1 2" key="1">
    <citation type="submission" date="2024-11" db="EMBL/GenBank/DDBJ databases">
        <title>A near-complete genome assembly of Cinchona calisaya.</title>
        <authorList>
            <person name="Lian D.C."/>
            <person name="Zhao X.W."/>
            <person name="Wei L."/>
        </authorList>
    </citation>
    <scope>NUCLEOTIDE SEQUENCE [LARGE SCALE GENOMIC DNA]</scope>
    <source>
        <tissue evidence="1">Nenye</tissue>
    </source>
</reference>
<gene>
    <name evidence="1" type="ORF">ACH5RR_039172</name>
</gene>
<dbReference type="EMBL" id="JBJUIK010000016">
    <property type="protein sequence ID" value="KAL3500079.1"/>
    <property type="molecule type" value="Genomic_DNA"/>
</dbReference>
<evidence type="ECO:0000313" key="2">
    <source>
        <dbReference type="Proteomes" id="UP001630127"/>
    </source>
</evidence>